<name>A0A0A9GRL3_ARUDO</name>
<reference evidence="1" key="1">
    <citation type="submission" date="2014-09" db="EMBL/GenBank/DDBJ databases">
        <authorList>
            <person name="Magalhaes I.L.F."/>
            <person name="Oliveira U."/>
            <person name="Santos F.R."/>
            <person name="Vidigal T.H.D.A."/>
            <person name="Brescovit A.D."/>
            <person name="Santos A.J."/>
        </authorList>
    </citation>
    <scope>NUCLEOTIDE SEQUENCE</scope>
    <source>
        <tissue evidence="1">Shoot tissue taken approximately 20 cm above the soil surface</tissue>
    </source>
</reference>
<evidence type="ECO:0000313" key="1">
    <source>
        <dbReference type="EMBL" id="JAE23338.1"/>
    </source>
</evidence>
<reference evidence="1" key="2">
    <citation type="journal article" date="2015" name="Data Brief">
        <title>Shoot transcriptome of the giant reed, Arundo donax.</title>
        <authorList>
            <person name="Barrero R.A."/>
            <person name="Guerrero F.D."/>
            <person name="Moolhuijzen P."/>
            <person name="Goolsby J.A."/>
            <person name="Tidwell J."/>
            <person name="Bellgard S.E."/>
            <person name="Bellgard M.I."/>
        </authorList>
    </citation>
    <scope>NUCLEOTIDE SEQUENCE</scope>
    <source>
        <tissue evidence="1">Shoot tissue taken approximately 20 cm above the soil surface</tissue>
    </source>
</reference>
<dbReference type="EMBL" id="GBRH01174558">
    <property type="protein sequence ID" value="JAE23338.1"/>
    <property type="molecule type" value="Transcribed_RNA"/>
</dbReference>
<accession>A0A0A9GRL3</accession>
<proteinExistence type="predicted"/>
<dbReference type="AlphaFoldDB" id="A0A0A9GRL3"/>
<protein>
    <submittedName>
        <fullName evidence="1">Uncharacterized protein</fullName>
    </submittedName>
</protein>
<organism evidence="1">
    <name type="scientific">Arundo donax</name>
    <name type="common">Giant reed</name>
    <name type="synonym">Donax arundinaceus</name>
    <dbReference type="NCBI Taxonomy" id="35708"/>
    <lineage>
        <taxon>Eukaryota</taxon>
        <taxon>Viridiplantae</taxon>
        <taxon>Streptophyta</taxon>
        <taxon>Embryophyta</taxon>
        <taxon>Tracheophyta</taxon>
        <taxon>Spermatophyta</taxon>
        <taxon>Magnoliopsida</taxon>
        <taxon>Liliopsida</taxon>
        <taxon>Poales</taxon>
        <taxon>Poaceae</taxon>
        <taxon>PACMAD clade</taxon>
        <taxon>Arundinoideae</taxon>
        <taxon>Arundineae</taxon>
        <taxon>Arundo</taxon>
    </lineage>
</organism>
<sequence length="51" mass="5950">MGTPTIPRKMVMPSVKLMTVTIFSRLQKRWKEPGRRRLGWCLPPSTRLVVL</sequence>